<dbReference type="Proteomes" id="UP001151760">
    <property type="component" value="Unassembled WGS sequence"/>
</dbReference>
<evidence type="ECO:0000313" key="2">
    <source>
        <dbReference type="Proteomes" id="UP001151760"/>
    </source>
</evidence>
<accession>A0ABQ5DD39</accession>
<dbReference type="EMBL" id="BQNB010014992">
    <property type="protein sequence ID" value="GJT34764.1"/>
    <property type="molecule type" value="Genomic_DNA"/>
</dbReference>
<sequence length="329" mass="36394">MAGSEDDIPPTPPPLSPPSQHNLQHYFNIKLPYSQEGRDYEIWGQLKMEHLFGPLLQTIFLSGMLFRGGNGPESPRRCKIRNFSRSLPFWPGLKFLNMRTKAALTASSSSSRMWHSISAKHRVLMMASTVYGVSLTPFLLFPTLDHEDLRTTWIEFDLEEIGLTKCQVAIDFHGGMKSSYKKKGAFCLESAYLRGIKIVGGEMLGTLGIRINKIGGDLVNRRTFKDLVTLDGEGVDWTSHTENKQENYALMACSEFHGSDKSNFCSKEYVPGLLVVLLVFVFFGAQNKLDCQHGNKTCDCGGSGGGGDGLSIGDVGVQGKMVKEEKPVT</sequence>
<comment type="caution">
    <text evidence="1">The sequence shown here is derived from an EMBL/GenBank/DDBJ whole genome shotgun (WGS) entry which is preliminary data.</text>
</comment>
<evidence type="ECO:0000313" key="1">
    <source>
        <dbReference type="EMBL" id="GJT34764.1"/>
    </source>
</evidence>
<reference evidence="1" key="2">
    <citation type="submission" date="2022-01" db="EMBL/GenBank/DDBJ databases">
        <authorList>
            <person name="Yamashiro T."/>
            <person name="Shiraishi A."/>
            <person name="Satake H."/>
            <person name="Nakayama K."/>
        </authorList>
    </citation>
    <scope>NUCLEOTIDE SEQUENCE</scope>
</reference>
<organism evidence="1 2">
    <name type="scientific">Tanacetum coccineum</name>
    <dbReference type="NCBI Taxonomy" id="301880"/>
    <lineage>
        <taxon>Eukaryota</taxon>
        <taxon>Viridiplantae</taxon>
        <taxon>Streptophyta</taxon>
        <taxon>Embryophyta</taxon>
        <taxon>Tracheophyta</taxon>
        <taxon>Spermatophyta</taxon>
        <taxon>Magnoliopsida</taxon>
        <taxon>eudicotyledons</taxon>
        <taxon>Gunneridae</taxon>
        <taxon>Pentapetalae</taxon>
        <taxon>asterids</taxon>
        <taxon>campanulids</taxon>
        <taxon>Asterales</taxon>
        <taxon>Asteraceae</taxon>
        <taxon>Asteroideae</taxon>
        <taxon>Anthemideae</taxon>
        <taxon>Anthemidinae</taxon>
        <taxon>Tanacetum</taxon>
    </lineage>
</organism>
<name>A0ABQ5DD39_9ASTR</name>
<keyword evidence="2" id="KW-1185">Reference proteome</keyword>
<gene>
    <name evidence="1" type="ORF">Tco_0925183</name>
</gene>
<reference evidence="1" key="1">
    <citation type="journal article" date="2022" name="Int. J. Mol. Sci.">
        <title>Draft Genome of Tanacetum Coccineum: Genomic Comparison of Closely Related Tanacetum-Family Plants.</title>
        <authorList>
            <person name="Yamashiro T."/>
            <person name="Shiraishi A."/>
            <person name="Nakayama K."/>
            <person name="Satake H."/>
        </authorList>
    </citation>
    <scope>NUCLEOTIDE SEQUENCE</scope>
</reference>
<protein>
    <submittedName>
        <fullName evidence="1">Uncharacterized protein</fullName>
    </submittedName>
</protein>
<proteinExistence type="predicted"/>